<proteinExistence type="predicted"/>
<evidence type="ECO:0000259" key="7">
    <source>
        <dbReference type="PROSITE" id="PS50850"/>
    </source>
</evidence>
<dbReference type="EMBL" id="ML978125">
    <property type="protein sequence ID" value="KAF2099885.1"/>
    <property type="molecule type" value="Genomic_DNA"/>
</dbReference>
<keyword evidence="5" id="KW-0175">Coiled coil</keyword>
<accession>A0A9P4IIH2</accession>
<feature type="coiled-coil region" evidence="5">
    <location>
        <begin position="263"/>
        <end position="292"/>
    </location>
</feature>
<feature type="transmembrane region" description="Helical" evidence="6">
    <location>
        <begin position="163"/>
        <end position="184"/>
    </location>
</feature>
<evidence type="ECO:0000256" key="3">
    <source>
        <dbReference type="ARBA" id="ARBA00022989"/>
    </source>
</evidence>
<protein>
    <submittedName>
        <fullName evidence="8">MFS general substrate transporter</fullName>
    </submittedName>
</protein>
<feature type="transmembrane region" description="Helical" evidence="6">
    <location>
        <begin position="509"/>
        <end position="530"/>
    </location>
</feature>
<dbReference type="PANTHER" id="PTHR23502:SF29">
    <property type="entry name" value="TRANSPORTER, PUTATIVE (AFU_ORTHOLOGUE AFUA_6G06680)-RELATED"/>
    <property type="match status" value="1"/>
</dbReference>
<dbReference type="Gene3D" id="1.20.1250.20">
    <property type="entry name" value="MFS general substrate transporter like domains"/>
    <property type="match status" value="1"/>
</dbReference>
<dbReference type="Pfam" id="PF07690">
    <property type="entry name" value="MFS_1"/>
    <property type="match status" value="1"/>
</dbReference>
<feature type="transmembrane region" description="Helical" evidence="6">
    <location>
        <begin position="107"/>
        <end position="125"/>
    </location>
</feature>
<organism evidence="8 9">
    <name type="scientific">Rhizodiscina lignyota</name>
    <dbReference type="NCBI Taxonomy" id="1504668"/>
    <lineage>
        <taxon>Eukaryota</taxon>
        <taxon>Fungi</taxon>
        <taxon>Dikarya</taxon>
        <taxon>Ascomycota</taxon>
        <taxon>Pezizomycotina</taxon>
        <taxon>Dothideomycetes</taxon>
        <taxon>Pleosporomycetidae</taxon>
        <taxon>Aulographales</taxon>
        <taxon>Rhizodiscinaceae</taxon>
        <taxon>Rhizodiscina</taxon>
    </lineage>
</organism>
<feature type="transmembrane region" description="Helical" evidence="6">
    <location>
        <begin position="416"/>
        <end position="435"/>
    </location>
</feature>
<comment type="caution">
    <text evidence="8">The sequence shown here is derived from an EMBL/GenBank/DDBJ whole genome shotgun (WGS) entry which is preliminary data.</text>
</comment>
<dbReference type="OrthoDB" id="2585655at2759"/>
<dbReference type="GO" id="GO:0005886">
    <property type="term" value="C:plasma membrane"/>
    <property type="evidence" value="ECO:0007669"/>
    <property type="project" value="TreeGrafter"/>
</dbReference>
<name>A0A9P4IIH2_9PEZI</name>
<evidence type="ECO:0000313" key="9">
    <source>
        <dbReference type="Proteomes" id="UP000799772"/>
    </source>
</evidence>
<evidence type="ECO:0000256" key="5">
    <source>
        <dbReference type="SAM" id="Coils"/>
    </source>
</evidence>
<evidence type="ECO:0000313" key="8">
    <source>
        <dbReference type="EMBL" id="KAF2099885.1"/>
    </source>
</evidence>
<feature type="transmembrane region" description="Helical" evidence="6">
    <location>
        <begin position="65"/>
        <end position="95"/>
    </location>
</feature>
<dbReference type="PROSITE" id="PS50850">
    <property type="entry name" value="MFS"/>
    <property type="match status" value="1"/>
</dbReference>
<feature type="transmembrane region" description="Helical" evidence="6">
    <location>
        <begin position="134"/>
        <end position="151"/>
    </location>
</feature>
<keyword evidence="9" id="KW-1185">Reference proteome</keyword>
<dbReference type="GO" id="GO:0022857">
    <property type="term" value="F:transmembrane transporter activity"/>
    <property type="evidence" value="ECO:0007669"/>
    <property type="project" value="InterPro"/>
</dbReference>
<keyword evidence="3 6" id="KW-1133">Transmembrane helix</keyword>
<feature type="transmembrane region" description="Helical" evidence="6">
    <location>
        <begin position="222"/>
        <end position="242"/>
    </location>
</feature>
<keyword evidence="2 6" id="KW-0812">Transmembrane</keyword>
<dbReference type="AlphaFoldDB" id="A0A9P4IIH2"/>
<evidence type="ECO:0000256" key="1">
    <source>
        <dbReference type="ARBA" id="ARBA00004141"/>
    </source>
</evidence>
<dbReference type="SUPFAM" id="SSF103473">
    <property type="entry name" value="MFS general substrate transporter"/>
    <property type="match status" value="1"/>
</dbReference>
<dbReference type="InterPro" id="IPR020846">
    <property type="entry name" value="MFS_dom"/>
</dbReference>
<feature type="transmembrane region" description="Helical" evidence="6">
    <location>
        <begin position="441"/>
        <end position="459"/>
    </location>
</feature>
<dbReference type="InterPro" id="IPR011701">
    <property type="entry name" value="MFS"/>
</dbReference>
<dbReference type="PANTHER" id="PTHR23502">
    <property type="entry name" value="MAJOR FACILITATOR SUPERFAMILY"/>
    <property type="match status" value="1"/>
</dbReference>
<feature type="domain" description="Major facilitator superfamily (MFS) profile" evidence="7">
    <location>
        <begin position="67"/>
        <end position="555"/>
    </location>
</feature>
<dbReference type="Proteomes" id="UP000799772">
    <property type="component" value="Unassembled WGS sequence"/>
</dbReference>
<feature type="transmembrane region" description="Helical" evidence="6">
    <location>
        <begin position="372"/>
        <end position="395"/>
    </location>
</feature>
<sequence>MALGVLEDHVMQHVPGTINLAEKHQDEVQQRGLKHGTGSASHIVLAPQPSEDPNDPLNWPYSKKLVIVCILAYGACLLASTFGPLLSAGTAVVAIDLNTTIADVTKLSGYQLLVAGCSGPFVLAFSRKYGKRPVLLYSSIMGLIGTIVGSTSNSYNTLMAARIIQGFAIPANESLIFSVLADIFFVHQRGLFTSIMSFTLGAVSNLSSVICGPITNSLGWHYLFHIMNACLGFQLILLFLFVPETAYERDARYEIDEIADDNLQELAEKEAKDREKLRVLKATEQVEKLETKDSFIPPPPKKTFIQELAVWTGTHSDENLLQLVAGPIMCNVNIAACWMVVMTGAISSFYVSQSYVAAQVFAFPPYNLNAAGVGYLFLGPFLGGMIASIILGVISDPLILWCTNRNRGIYEPEFRLIPIILGVLGGVGLFGYAALIQNGDSMYAASALWGVTLCGFIGMQTPASTYVIDAYREMSSEMFIANMMFKNFLFYGYSYFVNNWAAASGPGQVFYVWGGVSFALLLTTIPLYVFGKRYRSYWHRHNLLKKLGVRTHAEF</sequence>
<comment type="subcellular location">
    <subcellularLocation>
        <location evidence="1">Membrane</location>
        <topology evidence="1">Multi-pass membrane protein</topology>
    </subcellularLocation>
</comment>
<gene>
    <name evidence="8" type="ORF">NA57DRAFT_38501</name>
</gene>
<evidence type="ECO:0000256" key="4">
    <source>
        <dbReference type="ARBA" id="ARBA00023136"/>
    </source>
</evidence>
<reference evidence="8" key="1">
    <citation type="journal article" date="2020" name="Stud. Mycol.">
        <title>101 Dothideomycetes genomes: a test case for predicting lifestyles and emergence of pathogens.</title>
        <authorList>
            <person name="Haridas S."/>
            <person name="Albert R."/>
            <person name="Binder M."/>
            <person name="Bloem J."/>
            <person name="Labutti K."/>
            <person name="Salamov A."/>
            <person name="Andreopoulos B."/>
            <person name="Baker S."/>
            <person name="Barry K."/>
            <person name="Bills G."/>
            <person name="Bluhm B."/>
            <person name="Cannon C."/>
            <person name="Castanera R."/>
            <person name="Culley D."/>
            <person name="Daum C."/>
            <person name="Ezra D."/>
            <person name="Gonzalez J."/>
            <person name="Henrissat B."/>
            <person name="Kuo A."/>
            <person name="Liang C."/>
            <person name="Lipzen A."/>
            <person name="Lutzoni F."/>
            <person name="Magnuson J."/>
            <person name="Mondo S."/>
            <person name="Nolan M."/>
            <person name="Ohm R."/>
            <person name="Pangilinan J."/>
            <person name="Park H.-J."/>
            <person name="Ramirez L."/>
            <person name="Alfaro M."/>
            <person name="Sun H."/>
            <person name="Tritt A."/>
            <person name="Yoshinaga Y."/>
            <person name="Zwiers L.-H."/>
            <person name="Turgeon B."/>
            <person name="Goodwin S."/>
            <person name="Spatafora J."/>
            <person name="Crous P."/>
            <person name="Grigoriev I."/>
        </authorList>
    </citation>
    <scope>NUCLEOTIDE SEQUENCE</scope>
    <source>
        <strain evidence="8">CBS 133067</strain>
    </source>
</reference>
<feature type="transmembrane region" description="Helical" evidence="6">
    <location>
        <begin position="191"/>
        <end position="210"/>
    </location>
</feature>
<feature type="transmembrane region" description="Helical" evidence="6">
    <location>
        <begin position="332"/>
        <end position="352"/>
    </location>
</feature>
<keyword evidence="4 6" id="KW-0472">Membrane</keyword>
<dbReference type="InterPro" id="IPR036259">
    <property type="entry name" value="MFS_trans_sf"/>
</dbReference>
<evidence type="ECO:0000256" key="2">
    <source>
        <dbReference type="ARBA" id="ARBA00022692"/>
    </source>
</evidence>
<evidence type="ECO:0000256" key="6">
    <source>
        <dbReference type="SAM" id="Phobius"/>
    </source>
</evidence>